<keyword evidence="4" id="KW-0969">Cilium</keyword>
<protein>
    <submittedName>
        <fullName evidence="4">Flagellar protein FlgN</fullName>
    </submittedName>
</protein>
<dbReference type="Gene3D" id="1.20.58.300">
    <property type="entry name" value="FlgN-like"/>
    <property type="match status" value="1"/>
</dbReference>
<dbReference type="Pfam" id="PF05130">
    <property type="entry name" value="FlgN"/>
    <property type="match status" value="1"/>
</dbReference>
<keyword evidence="3" id="KW-1005">Bacterial flagellum biogenesis</keyword>
<keyword evidence="4" id="KW-0966">Cell projection</keyword>
<keyword evidence="4" id="KW-0282">Flagellum</keyword>
<comment type="similarity">
    <text evidence="2">Belongs to the FlgN family.</text>
</comment>
<dbReference type="EMBL" id="CP031093">
    <property type="protein sequence ID" value="QCF25916.1"/>
    <property type="molecule type" value="Genomic_DNA"/>
</dbReference>
<dbReference type="SUPFAM" id="SSF140566">
    <property type="entry name" value="FlgN-like"/>
    <property type="match status" value="1"/>
</dbReference>
<reference evidence="4 5" key="1">
    <citation type="submission" date="2018-07" db="EMBL/GenBank/DDBJ databases">
        <title>Marsedoiliclastica nanhaica gen. nov. sp. nov., a novel marine hydrocarbonoclastic bacterium isolated from an in-situ enriched hydrocarbon-degrading consortium in deep-sea sediment.</title>
        <authorList>
            <person name="Dong C."/>
            <person name="Ma T."/>
            <person name="Liu R."/>
            <person name="Shao Z."/>
        </authorList>
    </citation>
    <scope>NUCLEOTIDE SEQUENCE [LARGE SCALE GENOMIC DNA]</scope>
    <source>
        <strain evidence="5">soil36-7</strain>
    </source>
</reference>
<organism evidence="4 5">
    <name type="scientific">Hydrocarboniclastica marina</name>
    <dbReference type="NCBI Taxonomy" id="2259620"/>
    <lineage>
        <taxon>Bacteria</taxon>
        <taxon>Pseudomonadati</taxon>
        <taxon>Pseudomonadota</taxon>
        <taxon>Gammaproteobacteria</taxon>
        <taxon>Alteromonadales</taxon>
        <taxon>Alteromonadaceae</taxon>
        <taxon>Hydrocarboniclastica</taxon>
    </lineage>
</organism>
<dbReference type="Proteomes" id="UP000298049">
    <property type="component" value="Chromosome"/>
</dbReference>
<name>A0A4P7XG45_9ALTE</name>
<evidence type="ECO:0000256" key="2">
    <source>
        <dbReference type="ARBA" id="ARBA00007703"/>
    </source>
</evidence>
<evidence type="ECO:0000313" key="5">
    <source>
        <dbReference type="Proteomes" id="UP000298049"/>
    </source>
</evidence>
<dbReference type="OrthoDB" id="5734604at2"/>
<dbReference type="RefSeq" id="WP_136548644.1">
    <property type="nucleotide sequence ID" value="NZ_CP031093.1"/>
</dbReference>
<evidence type="ECO:0000256" key="3">
    <source>
        <dbReference type="ARBA" id="ARBA00022795"/>
    </source>
</evidence>
<dbReference type="GO" id="GO:0044780">
    <property type="term" value="P:bacterial-type flagellum assembly"/>
    <property type="evidence" value="ECO:0007669"/>
    <property type="project" value="InterPro"/>
</dbReference>
<proteinExistence type="inferred from homology"/>
<dbReference type="InterPro" id="IPR007809">
    <property type="entry name" value="FlgN-like"/>
</dbReference>
<gene>
    <name evidence="4" type="ORF">soil367_08280</name>
</gene>
<sequence length="157" mass="17051">MANPLVDLKTLLQQDLVSLDELNNLIRAERKALARNDMAEVEALVVKKNELLDLLRARAHEKVRHLVAAGYQSSTGHPSTFIGQLADPALEQLWAAANEAMSNCQAANTVNGQVINHLQKRVGRLSEIIRGASPGQKLYGSAGREEALSHKTVLANA</sequence>
<evidence type="ECO:0000256" key="1">
    <source>
        <dbReference type="ARBA" id="ARBA00002397"/>
    </source>
</evidence>
<dbReference type="InterPro" id="IPR036679">
    <property type="entry name" value="FlgN-like_sf"/>
</dbReference>
<accession>A0A4P7XG45</accession>
<dbReference type="AlphaFoldDB" id="A0A4P7XG45"/>
<evidence type="ECO:0000313" key="4">
    <source>
        <dbReference type="EMBL" id="QCF25916.1"/>
    </source>
</evidence>
<comment type="function">
    <text evidence="1">Required for the efficient initiation of filament assembly.</text>
</comment>
<dbReference type="KEGG" id="hmi:soil367_08280"/>
<keyword evidence="5" id="KW-1185">Reference proteome</keyword>